<gene>
    <name evidence="2" type="ORF">B0A48_04830</name>
</gene>
<feature type="compositionally biased region" description="Polar residues" evidence="1">
    <location>
        <begin position="284"/>
        <end position="302"/>
    </location>
</feature>
<feature type="region of interest" description="Disordered" evidence="1">
    <location>
        <begin position="240"/>
        <end position="302"/>
    </location>
</feature>
<feature type="compositionally biased region" description="Basic and acidic residues" evidence="1">
    <location>
        <begin position="240"/>
        <end position="256"/>
    </location>
</feature>
<name>A0A1V8TDZ2_9PEZI</name>
<accession>A0A1V8TDZ2</accession>
<dbReference type="EMBL" id="NAJO01000010">
    <property type="protein sequence ID" value="OQO09432.1"/>
    <property type="molecule type" value="Genomic_DNA"/>
</dbReference>
<dbReference type="AlphaFoldDB" id="A0A1V8TDZ2"/>
<sequence length="544" mass="58278">MANTQDMDDLFDFSSFPDYDESTDIPSAADNSTSLPAEAGDDDVNPSKLNSSYLHTFKANAQTSTSPSSDEDALAAHQIKTHMTDNPARPGADTRGHGSSSLTRELHTQLPHIALTSTTIERRDTPAMPTSDGIALDNELHFSQTPSMIHGAISDAGCTFLGIVVRSQSAGTNSGAQMPSWVVDDTFNMQTKKRKREASTVNDHHSFEFGSLEAVRSGEDVISGGAGFANGEDFDVDSGKDCVDEGEHVEDGGKDLTDEEDYSDDDGEGFAVEDDDDYIADGTSARTPLTGTNHSHAQSQQIVIQPGSTSTAAGLPRGGSVASQSLASWGAMTMQASILPAPIAPPAHNATFPHVVINLGPTLNFVDATAVATIIEPLDFLGPDDLTIVRAQEGVYVQRIVTAFNAPWLVQMPWRKPTAALQAAWNSWQIDRCTWVSQHISWRAQTKPGFLQACATLVMHTIYEMHEPTPRNPTPGPRVIGSAAVNPGLKCSERVNATIRAISELGQVREDVVTPTRLHEMAADPASFAAKKCANKKNNLLKAT</sequence>
<feature type="compositionally biased region" description="Acidic residues" evidence="1">
    <location>
        <begin position="257"/>
        <end position="279"/>
    </location>
</feature>
<evidence type="ECO:0000313" key="3">
    <source>
        <dbReference type="Proteomes" id="UP000192596"/>
    </source>
</evidence>
<reference evidence="3" key="1">
    <citation type="submission" date="2017-03" db="EMBL/GenBank/DDBJ databases">
        <title>Genomes of endolithic fungi from Antarctica.</title>
        <authorList>
            <person name="Coleine C."/>
            <person name="Masonjones S."/>
            <person name="Stajich J.E."/>
        </authorList>
    </citation>
    <scope>NUCLEOTIDE SEQUENCE [LARGE SCALE GENOMIC DNA]</scope>
    <source>
        <strain evidence="3">CCFEE 5527</strain>
    </source>
</reference>
<comment type="caution">
    <text evidence="2">The sequence shown here is derived from an EMBL/GenBank/DDBJ whole genome shotgun (WGS) entry which is preliminary data.</text>
</comment>
<feature type="compositionally biased region" description="Acidic residues" evidence="1">
    <location>
        <begin position="1"/>
        <end position="11"/>
    </location>
</feature>
<feature type="region of interest" description="Disordered" evidence="1">
    <location>
        <begin position="82"/>
        <end position="102"/>
    </location>
</feature>
<protein>
    <submittedName>
        <fullName evidence="2">Uncharacterized protein</fullName>
    </submittedName>
</protein>
<proteinExistence type="predicted"/>
<dbReference type="Proteomes" id="UP000192596">
    <property type="component" value="Unassembled WGS sequence"/>
</dbReference>
<feature type="region of interest" description="Disordered" evidence="1">
    <location>
        <begin position="1"/>
        <end position="51"/>
    </location>
</feature>
<dbReference type="InParanoid" id="A0A1V8TDZ2"/>
<organism evidence="2 3">
    <name type="scientific">Cryoendolithus antarcticus</name>
    <dbReference type="NCBI Taxonomy" id="1507870"/>
    <lineage>
        <taxon>Eukaryota</taxon>
        <taxon>Fungi</taxon>
        <taxon>Dikarya</taxon>
        <taxon>Ascomycota</taxon>
        <taxon>Pezizomycotina</taxon>
        <taxon>Dothideomycetes</taxon>
        <taxon>Dothideomycetidae</taxon>
        <taxon>Cladosporiales</taxon>
        <taxon>Cladosporiaceae</taxon>
        <taxon>Cryoendolithus</taxon>
    </lineage>
</organism>
<evidence type="ECO:0000313" key="2">
    <source>
        <dbReference type="EMBL" id="OQO09432.1"/>
    </source>
</evidence>
<evidence type="ECO:0000256" key="1">
    <source>
        <dbReference type="SAM" id="MobiDB-lite"/>
    </source>
</evidence>
<keyword evidence="3" id="KW-1185">Reference proteome</keyword>